<accession>A0AAD7GZI0</accession>
<gene>
    <name evidence="1" type="ORF">B0H17DRAFT_1124475</name>
</gene>
<evidence type="ECO:0000313" key="1">
    <source>
        <dbReference type="EMBL" id="KAJ7708643.1"/>
    </source>
</evidence>
<proteinExistence type="predicted"/>
<dbReference type="AlphaFoldDB" id="A0AAD7GZI0"/>
<name>A0AAD7GZI0_MYCRO</name>
<comment type="caution">
    <text evidence="1">The sequence shown here is derived from an EMBL/GenBank/DDBJ whole genome shotgun (WGS) entry which is preliminary data.</text>
</comment>
<protein>
    <submittedName>
        <fullName evidence="1">Uncharacterized protein</fullName>
    </submittedName>
</protein>
<reference evidence="1" key="1">
    <citation type="submission" date="2023-03" db="EMBL/GenBank/DDBJ databases">
        <title>Massive genome expansion in bonnet fungi (Mycena s.s.) driven by repeated elements and novel gene families across ecological guilds.</title>
        <authorList>
            <consortium name="Lawrence Berkeley National Laboratory"/>
            <person name="Harder C.B."/>
            <person name="Miyauchi S."/>
            <person name="Viragh M."/>
            <person name="Kuo A."/>
            <person name="Thoen E."/>
            <person name="Andreopoulos B."/>
            <person name="Lu D."/>
            <person name="Skrede I."/>
            <person name="Drula E."/>
            <person name="Henrissat B."/>
            <person name="Morin E."/>
            <person name="Kohler A."/>
            <person name="Barry K."/>
            <person name="LaButti K."/>
            <person name="Morin E."/>
            <person name="Salamov A."/>
            <person name="Lipzen A."/>
            <person name="Mereny Z."/>
            <person name="Hegedus B."/>
            <person name="Baldrian P."/>
            <person name="Stursova M."/>
            <person name="Weitz H."/>
            <person name="Taylor A."/>
            <person name="Grigoriev I.V."/>
            <person name="Nagy L.G."/>
            <person name="Martin F."/>
            <person name="Kauserud H."/>
        </authorList>
    </citation>
    <scope>NUCLEOTIDE SEQUENCE</scope>
    <source>
        <strain evidence="1">CBHHK067</strain>
    </source>
</reference>
<sequence length="251" mass="28643">MNIQLYGTFDNYNTEYTEHLHIDLAKDAYRSTNYKDKFPQMTLWLERKEKILRHDQFIDWQLCSQPPPPIITNLHPGIIYERKLLMAKHPTYKSVKFSTIEAKYGAPFFPDALSRYMIQLIDPTLTRAQIEHDLNTFNIPFNSIPVFQNIKFTISDPCFGLLTVSVRRLAIIIPTPYGNEGPTESVVESIHVHPSKTRFEAFSSGGAGLACSIADWVQTELGGHARWVMAAWDRGRPPRGKRGYPGEGGDE</sequence>
<keyword evidence="2" id="KW-1185">Reference proteome</keyword>
<organism evidence="1 2">
    <name type="scientific">Mycena rosella</name>
    <name type="common">Pink bonnet</name>
    <name type="synonym">Agaricus rosellus</name>
    <dbReference type="NCBI Taxonomy" id="1033263"/>
    <lineage>
        <taxon>Eukaryota</taxon>
        <taxon>Fungi</taxon>
        <taxon>Dikarya</taxon>
        <taxon>Basidiomycota</taxon>
        <taxon>Agaricomycotina</taxon>
        <taxon>Agaricomycetes</taxon>
        <taxon>Agaricomycetidae</taxon>
        <taxon>Agaricales</taxon>
        <taxon>Marasmiineae</taxon>
        <taxon>Mycenaceae</taxon>
        <taxon>Mycena</taxon>
    </lineage>
</organism>
<evidence type="ECO:0000313" key="2">
    <source>
        <dbReference type="Proteomes" id="UP001221757"/>
    </source>
</evidence>
<dbReference type="EMBL" id="JARKIE010000003">
    <property type="protein sequence ID" value="KAJ7708643.1"/>
    <property type="molecule type" value="Genomic_DNA"/>
</dbReference>
<dbReference type="Proteomes" id="UP001221757">
    <property type="component" value="Unassembled WGS sequence"/>
</dbReference>